<dbReference type="InterPro" id="IPR011009">
    <property type="entry name" value="Kinase-like_dom_sf"/>
</dbReference>
<comment type="subcellular location">
    <subcellularLocation>
        <location evidence="1">Membrane</location>
        <topology evidence="1">Single-pass membrane protein</topology>
    </subcellularLocation>
</comment>
<evidence type="ECO:0000256" key="1">
    <source>
        <dbReference type="ARBA" id="ARBA00004167"/>
    </source>
</evidence>
<dbReference type="InterPro" id="IPR001245">
    <property type="entry name" value="Ser-Thr/Tyr_kinase_cat_dom"/>
</dbReference>
<dbReference type="FunFam" id="1.10.510.10:FF:000095">
    <property type="entry name" value="protein STRUBBELIG-RECEPTOR FAMILY 8"/>
    <property type="match status" value="1"/>
</dbReference>
<dbReference type="SMART" id="SM00220">
    <property type="entry name" value="S_TKc"/>
    <property type="match status" value="1"/>
</dbReference>
<reference evidence="10" key="1">
    <citation type="submission" date="2022-05" db="EMBL/GenBank/DDBJ databases">
        <title>The Musa troglodytarum L. genome provides insights into the mechanism of non-climacteric behaviour and enrichment of carotenoids.</title>
        <authorList>
            <person name="Wang J."/>
        </authorList>
    </citation>
    <scope>NUCLEOTIDE SEQUENCE</scope>
    <source>
        <tissue evidence="10">Leaf</tissue>
    </source>
</reference>
<dbReference type="InterPro" id="IPR008271">
    <property type="entry name" value="Ser/Thr_kinase_AS"/>
</dbReference>
<dbReference type="InterPro" id="IPR000719">
    <property type="entry name" value="Prot_kinase_dom"/>
</dbReference>
<name>A0A9E7I8D5_9LILI</name>
<keyword evidence="2" id="KW-0723">Serine/threonine-protein kinase</keyword>
<evidence type="ECO:0000256" key="2">
    <source>
        <dbReference type="ARBA" id="ARBA00022527"/>
    </source>
</evidence>
<keyword evidence="8" id="KW-0472">Membrane</keyword>
<dbReference type="OrthoDB" id="4062651at2759"/>
<evidence type="ECO:0000256" key="6">
    <source>
        <dbReference type="ARBA" id="ARBA00022840"/>
    </source>
</evidence>
<dbReference type="GO" id="GO:0016020">
    <property type="term" value="C:membrane"/>
    <property type="evidence" value="ECO:0007669"/>
    <property type="project" value="UniProtKB-SubCell"/>
</dbReference>
<dbReference type="Pfam" id="PF12819">
    <property type="entry name" value="Malectin_like"/>
    <property type="match status" value="1"/>
</dbReference>
<gene>
    <name evidence="10" type="ORF">MUK42_14109</name>
</gene>
<evidence type="ECO:0000256" key="8">
    <source>
        <dbReference type="SAM" id="Phobius"/>
    </source>
</evidence>
<dbReference type="EMBL" id="CP097511">
    <property type="protein sequence ID" value="URE47895.1"/>
    <property type="molecule type" value="Genomic_DNA"/>
</dbReference>
<dbReference type="InterPro" id="IPR017441">
    <property type="entry name" value="Protein_kinase_ATP_BS"/>
</dbReference>
<dbReference type="PROSITE" id="PS00108">
    <property type="entry name" value="PROTEIN_KINASE_ST"/>
    <property type="match status" value="1"/>
</dbReference>
<keyword evidence="5 10" id="KW-0418">Kinase</keyword>
<dbReference type="InterPro" id="IPR024788">
    <property type="entry name" value="Malectin-like_Carb-bd_dom"/>
</dbReference>
<dbReference type="Gene3D" id="1.10.510.10">
    <property type="entry name" value="Transferase(Phosphotransferase) domain 1"/>
    <property type="match status" value="1"/>
</dbReference>
<dbReference type="PROSITE" id="PS00107">
    <property type="entry name" value="PROTEIN_KINASE_ATP"/>
    <property type="match status" value="1"/>
</dbReference>
<dbReference type="Proteomes" id="UP001055439">
    <property type="component" value="Chromosome 9"/>
</dbReference>
<protein>
    <submittedName>
        <fullName evidence="10">Receptor-like serine threonine-protein kinase</fullName>
    </submittedName>
</protein>
<feature type="domain" description="Protein kinase" evidence="9">
    <location>
        <begin position="204"/>
        <end position="485"/>
    </location>
</feature>
<accession>A0A9E7I8D5</accession>
<dbReference type="PROSITE" id="PS50011">
    <property type="entry name" value="PROTEIN_KINASE_DOM"/>
    <property type="match status" value="1"/>
</dbReference>
<evidence type="ECO:0000256" key="3">
    <source>
        <dbReference type="ARBA" id="ARBA00022679"/>
    </source>
</evidence>
<keyword evidence="10" id="KW-0675">Receptor</keyword>
<dbReference type="AlphaFoldDB" id="A0A9E7I8D5"/>
<dbReference type="PANTHER" id="PTHR45631">
    <property type="entry name" value="OS07G0107800 PROTEIN-RELATED"/>
    <property type="match status" value="1"/>
</dbReference>
<dbReference type="Pfam" id="PF07714">
    <property type="entry name" value="PK_Tyr_Ser-Thr"/>
    <property type="match status" value="1"/>
</dbReference>
<dbReference type="Gene3D" id="3.30.200.20">
    <property type="entry name" value="Phosphorylase Kinase, domain 1"/>
    <property type="match status" value="1"/>
</dbReference>
<keyword evidence="6 7" id="KW-0067">ATP-binding</keyword>
<evidence type="ECO:0000256" key="5">
    <source>
        <dbReference type="ARBA" id="ARBA00022777"/>
    </source>
</evidence>
<keyword evidence="8" id="KW-1133">Transmembrane helix</keyword>
<evidence type="ECO:0000256" key="4">
    <source>
        <dbReference type="ARBA" id="ARBA00022741"/>
    </source>
</evidence>
<keyword evidence="3" id="KW-0808">Transferase</keyword>
<dbReference type="PANTHER" id="PTHR45631:SF202">
    <property type="entry name" value="SENESCENCE-INDUCED RECEPTOR-LIKE SERINE_THREONINE-PROTEIN KINASE"/>
    <property type="match status" value="1"/>
</dbReference>
<keyword evidence="4 7" id="KW-0547">Nucleotide-binding</keyword>
<dbReference type="SUPFAM" id="SSF56112">
    <property type="entry name" value="Protein kinase-like (PK-like)"/>
    <property type="match status" value="1"/>
</dbReference>
<dbReference type="GO" id="GO:0004674">
    <property type="term" value="F:protein serine/threonine kinase activity"/>
    <property type="evidence" value="ECO:0007669"/>
    <property type="project" value="UniProtKB-KW"/>
</dbReference>
<evidence type="ECO:0000313" key="10">
    <source>
        <dbReference type="EMBL" id="URE47895.1"/>
    </source>
</evidence>
<keyword evidence="8" id="KW-0812">Transmembrane</keyword>
<organism evidence="10 11">
    <name type="scientific">Musa troglodytarum</name>
    <name type="common">fe'i banana</name>
    <dbReference type="NCBI Taxonomy" id="320322"/>
    <lineage>
        <taxon>Eukaryota</taxon>
        <taxon>Viridiplantae</taxon>
        <taxon>Streptophyta</taxon>
        <taxon>Embryophyta</taxon>
        <taxon>Tracheophyta</taxon>
        <taxon>Spermatophyta</taxon>
        <taxon>Magnoliopsida</taxon>
        <taxon>Liliopsida</taxon>
        <taxon>Zingiberales</taxon>
        <taxon>Musaceae</taxon>
        <taxon>Musa</taxon>
    </lineage>
</organism>
<sequence>MSVCCLLKQQSADGIEELGCRETMRNVVVRVCLGFLAAAILVNGQPGTSRGGDHYCRPPPDSLSMCLANLGSGTPFLSLLESRHIDNHLAYQDANQSAALVFYSRCNLGSLTNDTLRVRFRIIYTTFLNYMILDIFNSFIYLYAIDMQTMESDHCNFAFVTMRSSVNSTLFVSFIEIIAPSIQDALAIPETHRFTYDELKAITNNFDLRLGKGGFGNVYHGRLHDGTEAAVKLLHSHRMVKETSSESSMSAINLIGYCRDSNQLGLVYEYAARGSLRDHLSDKTGNSQTLSWRERIRIAVEAAQGMEYLHKGCVPPIIHRDVKTNNILLTHDFEAKVADFGLSKPFLTDAQTHVSTDVVVGTPGYVDPQYVFYFTEVCQLIFAVYSATFQLTEKSDVYSFGVVLLELVTGRSAMLDQPKRYHIVQWVRWRVAEADITEVADPKLGARYDNCSILKVIDLAIRCVDISAHQRPTMAEVVMRLKESLQPENNYGSDTNAYMEINDAGNSGMASEAMLARLSR</sequence>
<feature type="binding site" evidence="7">
    <location>
        <position position="232"/>
    </location>
    <ligand>
        <name>ATP</name>
        <dbReference type="ChEBI" id="CHEBI:30616"/>
    </ligand>
</feature>
<feature type="transmembrane region" description="Helical" evidence="8">
    <location>
        <begin position="127"/>
        <end position="145"/>
    </location>
</feature>
<evidence type="ECO:0000256" key="7">
    <source>
        <dbReference type="PROSITE-ProRule" id="PRU10141"/>
    </source>
</evidence>
<keyword evidence="11" id="KW-1185">Reference proteome</keyword>
<dbReference type="GO" id="GO:0005524">
    <property type="term" value="F:ATP binding"/>
    <property type="evidence" value="ECO:0007669"/>
    <property type="project" value="UniProtKB-UniRule"/>
</dbReference>
<evidence type="ECO:0000313" key="11">
    <source>
        <dbReference type="Proteomes" id="UP001055439"/>
    </source>
</evidence>
<evidence type="ECO:0000259" key="9">
    <source>
        <dbReference type="PROSITE" id="PS50011"/>
    </source>
</evidence>
<proteinExistence type="predicted"/>